<gene>
    <name evidence="1" type="ORF">FOPG_04996</name>
</gene>
<reference evidence="1" key="2">
    <citation type="submission" date="2012-05" db="EMBL/GenBank/DDBJ databases">
        <title>The Genome Annotation of Fusarium oxysporum PHW808.</title>
        <authorList>
            <consortium name="The Broad Institute Genomics Platform"/>
            <person name="Ma L.-J."/>
            <person name="Corby-Kistler H."/>
            <person name="Broz K."/>
            <person name="Gale L.R."/>
            <person name="Jonkers W."/>
            <person name="O'Donnell K."/>
            <person name="Ploetz R."/>
            <person name="Steinberg C."/>
            <person name="Schwartz D.C."/>
            <person name="VanEtten H."/>
            <person name="Zhou S."/>
            <person name="Young S.K."/>
            <person name="Zeng Q."/>
            <person name="Gargeya S."/>
            <person name="Fitzgerald M."/>
            <person name="Abouelleil A."/>
            <person name="Alvarado L."/>
            <person name="Chapman S.B."/>
            <person name="Gainer-Dewar J."/>
            <person name="Goldberg J."/>
            <person name="Griggs A."/>
            <person name="Gujja S."/>
            <person name="Hansen M."/>
            <person name="Howarth C."/>
            <person name="Imamovic A."/>
            <person name="Ireland A."/>
            <person name="Larimer J."/>
            <person name="McCowan C."/>
            <person name="Murphy C."/>
            <person name="Pearson M."/>
            <person name="Poon T.W."/>
            <person name="Priest M."/>
            <person name="Roberts A."/>
            <person name="Saif S."/>
            <person name="Shea T."/>
            <person name="Sykes S."/>
            <person name="Wortman J."/>
            <person name="Nusbaum C."/>
            <person name="Birren B."/>
        </authorList>
    </citation>
    <scope>NUCLEOTIDE SEQUENCE</scope>
    <source>
        <strain evidence="1">54008</strain>
    </source>
</reference>
<reference evidence="1" key="1">
    <citation type="submission" date="2011-11" db="EMBL/GenBank/DDBJ databases">
        <title>The Genome Sequence of Fusarium oxysporum PHW808.</title>
        <authorList>
            <consortium name="The Broad Institute Genome Sequencing Platform"/>
            <person name="Ma L.-J."/>
            <person name="Gale L.R."/>
            <person name="Schwartz D.C."/>
            <person name="Zhou S."/>
            <person name="Corby-Kistler H."/>
            <person name="Young S.K."/>
            <person name="Zeng Q."/>
            <person name="Gargeya S."/>
            <person name="Fitzgerald M."/>
            <person name="Haas B."/>
            <person name="Abouelleil A."/>
            <person name="Alvarado L."/>
            <person name="Arachchi H.M."/>
            <person name="Berlin A."/>
            <person name="Brown A."/>
            <person name="Chapman S.B."/>
            <person name="Chen Z."/>
            <person name="Dunbar C."/>
            <person name="Freedman E."/>
            <person name="Gearin G."/>
            <person name="Goldberg J."/>
            <person name="Griggs A."/>
            <person name="Gujja S."/>
            <person name="Heiman D."/>
            <person name="Howarth C."/>
            <person name="Larson L."/>
            <person name="Lui A."/>
            <person name="MacDonald P.J.P."/>
            <person name="Montmayeur A."/>
            <person name="Murphy C."/>
            <person name="Neiman D."/>
            <person name="Pearson M."/>
            <person name="Priest M."/>
            <person name="Roberts A."/>
            <person name="Saif S."/>
            <person name="Shea T."/>
            <person name="Shenoy N."/>
            <person name="Sisk P."/>
            <person name="Stolte C."/>
            <person name="Sykes S."/>
            <person name="Wortman J."/>
            <person name="Nusbaum C."/>
            <person name="Birren B."/>
        </authorList>
    </citation>
    <scope>NUCLEOTIDE SEQUENCE [LARGE SCALE GENOMIC DNA]</scope>
    <source>
        <strain evidence="1">54008</strain>
    </source>
</reference>
<dbReference type="AlphaFoldDB" id="X0ID57"/>
<evidence type="ECO:0000313" key="1">
    <source>
        <dbReference type="EMBL" id="EXL82056.1"/>
    </source>
</evidence>
<dbReference type="HOGENOM" id="CLU_2291860_0_0_1"/>
<dbReference type="EMBL" id="JH658821">
    <property type="protein sequence ID" value="EXL82056.1"/>
    <property type="molecule type" value="Genomic_DNA"/>
</dbReference>
<organism evidence="1">
    <name type="scientific">Fusarium oxysporum f. sp. conglutinans race 2 54008</name>
    <dbReference type="NCBI Taxonomy" id="1089457"/>
    <lineage>
        <taxon>Eukaryota</taxon>
        <taxon>Fungi</taxon>
        <taxon>Dikarya</taxon>
        <taxon>Ascomycota</taxon>
        <taxon>Pezizomycotina</taxon>
        <taxon>Sordariomycetes</taxon>
        <taxon>Hypocreomycetidae</taxon>
        <taxon>Hypocreales</taxon>
        <taxon>Nectriaceae</taxon>
        <taxon>Fusarium</taxon>
        <taxon>Fusarium oxysporum species complex</taxon>
    </lineage>
</organism>
<proteinExistence type="predicted"/>
<dbReference type="Proteomes" id="UP000030676">
    <property type="component" value="Unassembled WGS sequence"/>
</dbReference>
<protein>
    <submittedName>
        <fullName evidence="1">Uncharacterized protein</fullName>
    </submittedName>
</protein>
<sequence>MLRCSVMVTMTLINIHIYWNIDDTDKNHPSWLGEHCNFHLTLFIPLIQSHFRDSPPLARDDGGKPARNGVLSMSLSKPLQIIRVAELCDSIHLQNKLGIAF</sequence>
<name>X0ID57_FUSOX</name>
<accession>X0ID57</accession>